<evidence type="ECO:0000256" key="1">
    <source>
        <dbReference type="ARBA" id="ARBA00001206"/>
    </source>
</evidence>
<feature type="compositionally biased region" description="Basic and acidic residues" evidence="12">
    <location>
        <begin position="403"/>
        <end position="415"/>
    </location>
</feature>
<comment type="pathway">
    <text evidence="3">Cofactor biosynthesis; coenzyme A biosynthesis; CoA from (R)-pantothenate: step 1/5.</text>
</comment>
<sequence length="451" mass="49695">MSSIEEEKKDSAGLIERMAEALELQSEAESGQKEAKLPPMPWCGADIGGTLVKLVYFEPTDIENSNTPTDASVEPGTLEKIQRYLTSTTAYGETGVRDAHLQIENVQVLGHHGTLHFIRFPTYNMSQFLDLVKDKNLSSVSNTLHTTGGGAYKFESDILETVNMQLVKADEFNCLIRGIHFVDRLLPNECYYWNNPDPLDNEASEKVPYDFKNPYPYLVVNVGSGVSMLAVRSHNDFERVTGTSLGGGTFLGLCCLLTGCETFEEALDMASKGDNTRADKLVRDIYGGDYERFGLPGSTIASSFGNMHIKEKREEACKCDLARATLVTITNNIGSIAMMAAMREGIERIVFAGNFLRTNPVAQKTLAYAMEYWTKGTKKALFLQHEGYFGAVGAFLENVGYTDDRSPSPDMERKQTVTKAPVISESSSKEQLTNGSVENHIEASTAEDVSL</sequence>
<evidence type="ECO:0000256" key="10">
    <source>
        <dbReference type="ARBA" id="ARBA00022993"/>
    </source>
</evidence>
<dbReference type="Gene3D" id="3.30.420.510">
    <property type="match status" value="1"/>
</dbReference>
<dbReference type="Gene3D" id="3.30.420.40">
    <property type="match status" value="1"/>
</dbReference>
<evidence type="ECO:0000256" key="2">
    <source>
        <dbReference type="ARBA" id="ARBA00004496"/>
    </source>
</evidence>
<evidence type="ECO:0000256" key="7">
    <source>
        <dbReference type="ARBA" id="ARBA00022741"/>
    </source>
</evidence>
<dbReference type="Proteomes" id="UP000007110">
    <property type="component" value="Unassembled WGS sequence"/>
</dbReference>
<dbReference type="EnsemblMetazoa" id="XM_789681">
    <property type="protein sequence ID" value="XP_794774"/>
    <property type="gene ID" value="LOC590061"/>
</dbReference>
<dbReference type="EC" id="2.7.1.33" evidence="4"/>
<feature type="compositionally biased region" description="Polar residues" evidence="12">
    <location>
        <begin position="424"/>
        <end position="437"/>
    </location>
</feature>
<dbReference type="InterPro" id="IPR043129">
    <property type="entry name" value="ATPase_NBD"/>
</dbReference>
<dbReference type="InterPro" id="IPR004567">
    <property type="entry name" value="Type_II_PanK"/>
</dbReference>
<keyword evidence="6" id="KW-0808">Transferase</keyword>
<name>A0A7M7RE97_STRPU</name>
<evidence type="ECO:0000256" key="9">
    <source>
        <dbReference type="ARBA" id="ARBA00022840"/>
    </source>
</evidence>
<evidence type="ECO:0000313" key="14">
    <source>
        <dbReference type="Proteomes" id="UP000007110"/>
    </source>
</evidence>
<comment type="subcellular location">
    <subcellularLocation>
        <location evidence="2">Cytoplasm</location>
    </subcellularLocation>
</comment>
<dbReference type="GO" id="GO:0005524">
    <property type="term" value="F:ATP binding"/>
    <property type="evidence" value="ECO:0007669"/>
    <property type="project" value="UniProtKB-KW"/>
</dbReference>
<keyword evidence="9" id="KW-0067">ATP-binding</keyword>
<dbReference type="OrthoDB" id="275583at2759"/>
<evidence type="ECO:0000256" key="8">
    <source>
        <dbReference type="ARBA" id="ARBA00022777"/>
    </source>
</evidence>
<dbReference type="InParanoid" id="A0A7M7RE97"/>
<dbReference type="KEGG" id="spu:590061"/>
<dbReference type="CDD" id="cd24122">
    <property type="entry name" value="ASKHA_NBD_PanK-II_Pank1-like"/>
    <property type="match status" value="1"/>
</dbReference>
<evidence type="ECO:0000256" key="6">
    <source>
        <dbReference type="ARBA" id="ARBA00022679"/>
    </source>
</evidence>
<reference evidence="13" key="2">
    <citation type="submission" date="2021-01" db="UniProtKB">
        <authorList>
            <consortium name="EnsemblMetazoa"/>
        </authorList>
    </citation>
    <scope>IDENTIFICATION</scope>
</reference>
<dbReference type="NCBIfam" id="TIGR00555">
    <property type="entry name" value="panK_eukar"/>
    <property type="match status" value="1"/>
</dbReference>
<comment type="similarity">
    <text evidence="11">Belongs to the type II pantothenate kinase family.</text>
</comment>
<keyword evidence="5" id="KW-0963">Cytoplasm</keyword>
<dbReference type="GeneID" id="590061"/>
<dbReference type="PANTHER" id="PTHR12280">
    <property type="entry name" value="PANTOTHENATE KINASE"/>
    <property type="match status" value="1"/>
</dbReference>
<evidence type="ECO:0000256" key="3">
    <source>
        <dbReference type="ARBA" id="ARBA00005225"/>
    </source>
</evidence>
<evidence type="ECO:0000256" key="5">
    <source>
        <dbReference type="ARBA" id="ARBA00022490"/>
    </source>
</evidence>
<reference evidence="14" key="1">
    <citation type="submission" date="2015-02" db="EMBL/GenBank/DDBJ databases">
        <title>Genome sequencing for Strongylocentrotus purpuratus.</title>
        <authorList>
            <person name="Murali S."/>
            <person name="Liu Y."/>
            <person name="Vee V."/>
            <person name="English A."/>
            <person name="Wang M."/>
            <person name="Skinner E."/>
            <person name="Han Y."/>
            <person name="Muzny D.M."/>
            <person name="Worley K.C."/>
            <person name="Gibbs R.A."/>
        </authorList>
    </citation>
    <scope>NUCLEOTIDE SEQUENCE</scope>
</reference>
<dbReference type="RefSeq" id="XP_794774.2">
    <property type="nucleotide sequence ID" value="XM_789681.5"/>
</dbReference>
<dbReference type="GO" id="GO:0004594">
    <property type="term" value="F:pantothenate kinase activity"/>
    <property type="evidence" value="ECO:0000318"/>
    <property type="project" value="GO_Central"/>
</dbReference>
<dbReference type="SUPFAM" id="SSF53067">
    <property type="entry name" value="Actin-like ATPase domain"/>
    <property type="match status" value="2"/>
</dbReference>
<evidence type="ECO:0000256" key="12">
    <source>
        <dbReference type="SAM" id="MobiDB-lite"/>
    </source>
</evidence>
<dbReference type="OMA" id="KSMMDQK"/>
<keyword evidence="10" id="KW-0173">Coenzyme A biosynthesis</keyword>
<protein>
    <recommendedName>
        <fullName evidence="4">pantothenate kinase</fullName>
        <ecNumber evidence="4">2.7.1.33</ecNumber>
    </recommendedName>
</protein>
<comment type="catalytic activity">
    <reaction evidence="1">
        <text>(R)-pantothenate + ATP = (R)-4'-phosphopantothenate + ADP + H(+)</text>
        <dbReference type="Rhea" id="RHEA:16373"/>
        <dbReference type="ChEBI" id="CHEBI:10986"/>
        <dbReference type="ChEBI" id="CHEBI:15378"/>
        <dbReference type="ChEBI" id="CHEBI:29032"/>
        <dbReference type="ChEBI" id="CHEBI:30616"/>
        <dbReference type="ChEBI" id="CHEBI:456216"/>
        <dbReference type="EC" id="2.7.1.33"/>
    </reaction>
</comment>
<dbReference type="GO" id="GO:0005829">
    <property type="term" value="C:cytosol"/>
    <property type="evidence" value="ECO:0000318"/>
    <property type="project" value="GO_Central"/>
</dbReference>
<keyword evidence="7" id="KW-0547">Nucleotide-binding</keyword>
<dbReference type="FunFam" id="3.30.420.40:FF:000025">
    <property type="entry name" value="pantothenate kinase 2, mitochondrial"/>
    <property type="match status" value="1"/>
</dbReference>
<dbReference type="GO" id="GO:0015937">
    <property type="term" value="P:coenzyme A biosynthetic process"/>
    <property type="evidence" value="ECO:0000318"/>
    <property type="project" value="GO_Central"/>
</dbReference>
<dbReference type="Pfam" id="PF03630">
    <property type="entry name" value="Fumble"/>
    <property type="match status" value="1"/>
</dbReference>
<proteinExistence type="inferred from homology"/>
<dbReference type="AlphaFoldDB" id="A0A7M7RE97"/>
<dbReference type="GO" id="GO:0005634">
    <property type="term" value="C:nucleus"/>
    <property type="evidence" value="ECO:0000318"/>
    <property type="project" value="GO_Central"/>
</dbReference>
<evidence type="ECO:0000256" key="11">
    <source>
        <dbReference type="ARBA" id="ARBA00060870"/>
    </source>
</evidence>
<organism evidence="13 14">
    <name type="scientific">Strongylocentrotus purpuratus</name>
    <name type="common">Purple sea urchin</name>
    <dbReference type="NCBI Taxonomy" id="7668"/>
    <lineage>
        <taxon>Eukaryota</taxon>
        <taxon>Metazoa</taxon>
        <taxon>Echinodermata</taxon>
        <taxon>Eleutherozoa</taxon>
        <taxon>Echinozoa</taxon>
        <taxon>Echinoidea</taxon>
        <taxon>Euechinoidea</taxon>
        <taxon>Echinacea</taxon>
        <taxon>Camarodonta</taxon>
        <taxon>Echinidea</taxon>
        <taxon>Strongylocentrotidae</taxon>
        <taxon>Strongylocentrotus</taxon>
    </lineage>
</organism>
<feature type="region of interest" description="Disordered" evidence="12">
    <location>
        <begin position="403"/>
        <end position="451"/>
    </location>
</feature>
<keyword evidence="8" id="KW-0418">Kinase</keyword>
<evidence type="ECO:0000256" key="4">
    <source>
        <dbReference type="ARBA" id="ARBA00012102"/>
    </source>
</evidence>
<dbReference type="FunCoup" id="A0A7M7RE97">
    <property type="interactions" value="111"/>
</dbReference>
<dbReference type="PANTHER" id="PTHR12280:SF30">
    <property type="entry name" value="FUMBLE"/>
    <property type="match status" value="1"/>
</dbReference>
<accession>A0A7M7RE97</accession>
<keyword evidence="14" id="KW-1185">Reference proteome</keyword>
<evidence type="ECO:0000313" key="13">
    <source>
        <dbReference type="EnsemblMetazoa" id="XP_794774"/>
    </source>
</evidence>